<dbReference type="Proteomes" id="UP000647587">
    <property type="component" value="Unassembled WGS sequence"/>
</dbReference>
<keyword evidence="4" id="KW-0413">Isomerase</keyword>
<evidence type="ECO:0000313" key="8">
    <source>
        <dbReference type="Proteomes" id="UP000647587"/>
    </source>
</evidence>
<evidence type="ECO:0000256" key="1">
    <source>
        <dbReference type="ARBA" id="ARBA00010373"/>
    </source>
</evidence>
<keyword evidence="2 4" id="KW-0479">Metal-binding</keyword>
<dbReference type="RefSeq" id="WP_189009151.1">
    <property type="nucleotide sequence ID" value="NZ_BMPP01000010.1"/>
</dbReference>
<evidence type="ECO:0000256" key="5">
    <source>
        <dbReference type="NCBIfam" id="TIGR01696"/>
    </source>
</evidence>
<gene>
    <name evidence="4 7" type="primary">deoB</name>
    <name evidence="7" type="ORF">GCM10008955_25140</name>
</gene>
<dbReference type="Gene3D" id="3.40.720.10">
    <property type="entry name" value="Alkaline Phosphatase, subunit A"/>
    <property type="match status" value="1"/>
</dbReference>
<name>A0ABQ2F0D3_9DEIO</name>
<dbReference type="InterPro" id="IPR010045">
    <property type="entry name" value="DeoB"/>
</dbReference>
<dbReference type="InterPro" id="IPR006124">
    <property type="entry name" value="Metalloenzyme"/>
</dbReference>
<keyword evidence="3 4" id="KW-0464">Manganese</keyword>
<comment type="catalytic activity">
    <reaction evidence="4">
        <text>2-deoxy-alpha-D-ribose 1-phosphate = 2-deoxy-D-ribose 5-phosphate</text>
        <dbReference type="Rhea" id="RHEA:27658"/>
        <dbReference type="ChEBI" id="CHEBI:57259"/>
        <dbReference type="ChEBI" id="CHEBI:62877"/>
        <dbReference type="EC" id="5.4.2.7"/>
    </reaction>
</comment>
<comment type="similarity">
    <text evidence="1 4">Belongs to the phosphopentomutase family.</text>
</comment>
<comment type="subcellular location">
    <subcellularLocation>
        <location evidence="4">Cytoplasm</location>
    </subcellularLocation>
</comment>
<dbReference type="NCBIfam" id="TIGR01696">
    <property type="entry name" value="deoB"/>
    <property type="match status" value="1"/>
</dbReference>
<comment type="function">
    <text evidence="4">Isomerase that catalyzes the conversion of deoxy-ribose 1-phosphate (dRib-1-P) and ribose 1-phosphate (Rib-1-P) to deoxy-ribose 5-phosphate (dRib-5-P) and ribose 5-phosphate (Rib-5-P), respectively.</text>
</comment>
<dbReference type="HAMAP" id="MF_00740">
    <property type="entry name" value="Phosphopentomut"/>
    <property type="match status" value="1"/>
</dbReference>
<dbReference type="PANTHER" id="PTHR21110">
    <property type="entry name" value="PHOSPHOPENTOMUTASE"/>
    <property type="match status" value="1"/>
</dbReference>
<dbReference type="EC" id="5.4.2.7" evidence="4 5"/>
<evidence type="ECO:0000256" key="2">
    <source>
        <dbReference type="ARBA" id="ARBA00022723"/>
    </source>
</evidence>
<reference evidence="8" key="1">
    <citation type="journal article" date="2019" name="Int. J. Syst. Evol. Microbiol.">
        <title>The Global Catalogue of Microorganisms (GCM) 10K type strain sequencing project: providing services to taxonomists for standard genome sequencing and annotation.</title>
        <authorList>
            <consortium name="The Broad Institute Genomics Platform"/>
            <consortium name="The Broad Institute Genome Sequencing Center for Infectious Disease"/>
            <person name="Wu L."/>
            <person name="Ma J."/>
        </authorList>
    </citation>
    <scope>NUCLEOTIDE SEQUENCE [LARGE SCALE GENOMIC DNA]</scope>
    <source>
        <strain evidence="8">JCM 30331</strain>
    </source>
</reference>
<evidence type="ECO:0000256" key="3">
    <source>
        <dbReference type="ARBA" id="ARBA00023211"/>
    </source>
</evidence>
<feature type="binding site" evidence="4">
    <location>
        <position position="339"/>
    </location>
    <ligand>
        <name>Mn(2+)</name>
        <dbReference type="ChEBI" id="CHEBI:29035"/>
        <label>2</label>
    </ligand>
</feature>
<feature type="binding site" evidence="4">
    <location>
        <position position="9"/>
    </location>
    <ligand>
        <name>Mn(2+)</name>
        <dbReference type="ChEBI" id="CHEBI:29035"/>
        <label>1</label>
    </ligand>
</feature>
<dbReference type="SUPFAM" id="SSF53649">
    <property type="entry name" value="Alkaline phosphatase-like"/>
    <property type="match status" value="1"/>
</dbReference>
<evidence type="ECO:0000259" key="6">
    <source>
        <dbReference type="Pfam" id="PF01676"/>
    </source>
</evidence>
<comment type="catalytic activity">
    <reaction evidence="4">
        <text>alpha-D-ribose 1-phosphate = D-ribose 5-phosphate</text>
        <dbReference type="Rhea" id="RHEA:18793"/>
        <dbReference type="ChEBI" id="CHEBI:57720"/>
        <dbReference type="ChEBI" id="CHEBI:78346"/>
        <dbReference type="EC" id="5.4.2.7"/>
    </reaction>
</comment>
<proteinExistence type="inferred from homology"/>
<accession>A0ABQ2F0D3</accession>
<comment type="caution">
    <text evidence="7">The sequence shown here is derived from an EMBL/GenBank/DDBJ whole genome shotgun (WGS) entry which is preliminary data.</text>
</comment>
<feature type="binding site" evidence="4">
    <location>
        <position position="286"/>
    </location>
    <ligand>
        <name>Mn(2+)</name>
        <dbReference type="ChEBI" id="CHEBI:29035"/>
        <label>2</label>
    </ligand>
</feature>
<dbReference type="InterPro" id="IPR017850">
    <property type="entry name" value="Alkaline_phosphatase_core_sf"/>
</dbReference>
<dbReference type="PIRSF" id="PIRSF001491">
    <property type="entry name" value="Ppentomutase"/>
    <property type="match status" value="1"/>
</dbReference>
<feature type="binding site" evidence="4">
    <location>
        <position position="327"/>
    </location>
    <ligand>
        <name>Mn(2+)</name>
        <dbReference type="ChEBI" id="CHEBI:29035"/>
        <label>1</label>
    </ligand>
</feature>
<sequence length="391" mass="42053">MLLTIIVLDSVGVGALPDAEQFGDAGSHTLNHTLEAAPVKLPNLARLGLASLPGVQTGEGTLPAVPAEGGYGRLREVSPGKDTSTGHWEFMGVQLQHPFQVFPDGFPPAVMDRFDAATGRGHLCNKPYSGTEVIRDFGPEHLNTGAPIVYTSADSVFQIAAHEDVVPLETLYAWCQAAREILQGEFAVARVIARPFRGEFPFERASEHRKDYSLTPPPTVLDAVKATGQAVVGIGKIPDIYAHQGFTEEIHTDDNADGIRKTLARMRQAAQAGERGLIFTNLVDFDSKYGHRRDPKGYSATLAEFDQALPELLAAVPQEGALLILSDHGNDPTWTGTDHTREHGLLLAWHPGMQPVALGDRATFADVGATTAEALGAVWTGPGESFWNDLN</sequence>
<dbReference type="SUPFAM" id="SSF143856">
    <property type="entry name" value="DeoB insert domain-like"/>
    <property type="match status" value="1"/>
</dbReference>
<dbReference type="NCBIfam" id="NF003766">
    <property type="entry name" value="PRK05362.1"/>
    <property type="match status" value="1"/>
</dbReference>
<organism evidence="7 8">
    <name type="scientific">Deinococcus malanensis</name>
    <dbReference type="NCBI Taxonomy" id="1706855"/>
    <lineage>
        <taxon>Bacteria</taxon>
        <taxon>Thermotogati</taxon>
        <taxon>Deinococcota</taxon>
        <taxon>Deinococci</taxon>
        <taxon>Deinococcales</taxon>
        <taxon>Deinococcaceae</taxon>
        <taxon>Deinococcus</taxon>
    </lineage>
</organism>
<dbReference type="PANTHER" id="PTHR21110:SF0">
    <property type="entry name" value="PHOSPHOPENTOMUTASE"/>
    <property type="match status" value="1"/>
</dbReference>
<feature type="binding site" evidence="4">
    <location>
        <position position="291"/>
    </location>
    <ligand>
        <name>Mn(2+)</name>
        <dbReference type="ChEBI" id="CHEBI:29035"/>
        <label>2</label>
    </ligand>
</feature>
<dbReference type="EMBL" id="BMPP01000010">
    <property type="protein sequence ID" value="GGK30383.1"/>
    <property type="molecule type" value="Genomic_DNA"/>
</dbReference>
<keyword evidence="8" id="KW-1185">Reference proteome</keyword>
<comment type="pathway">
    <text evidence="4">Carbohydrate degradation; 2-deoxy-D-ribose 1-phosphate degradation; D-glyceraldehyde 3-phosphate and acetaldehyde from 2-deoxy-alpha-D-ribose 1-phosphate: step 1/2.</text>
</comment>
<evidence type="ECO:0000313" key="7">
    <source>
        <dbReference type="EMBL" id="GGK30383.1"/>
    </source>
</evidence>
<dbReference type="Pfam" id="PF01676">
    <property type="entry name" value="Metalloenzyme"/>
    <property type="match status" value="1"/>
</dbReference>
<protein>
    <recommendedName>
        <fullName evidence="4 5">Phosphopentomutase</fullName>
        <ecNumber evidence="4 5">5.4.2.7</ecNumber>
    </recommendedName>
    <alternativeName>
        <fullName evidence="4">Phosphodeoxyribomutase</fullName>
    </alternativeName>
</protein>
<comment type="cofactor">
    <cofactor evidence="4">
        <name>Mn(2+)</name>
        <dbReference type="ChEBI" id="CHEBI:29035"/>
    </cofactor>
    <text evidence="4">Binds 2 manganese ions.</text>
</comment>
<dbReference type="CDD" id="cd16009">
    <property type="entry name" value="PPM"/>
    <property type="match status" value="1"/>
</dbReference>
<keyword evidence="4" id="KW-0963">Cytoplasm</keyword>
<feature type="binding site" evidence="4">
    <location>
        <position position="328"/>
    </location>
    <ligand>
        <name>Mn(2+)</name>
        <dbReference type="ChEBI" id="CHEBI:29035"/>
        <label>1</label>
    </ligand>
</feature>
<dbReference type="Gene3D" id="3.30.70.1250">
    <property type="entry name" value="Phosphopentomutase"/>
    <property type="match status" value="1"/>
</dbReference>
<feature type="domain" description="Metalloenzyme" evidence="6">
    <location>
        <begin position="4"/>
        <end position="376"/>
    </location>
</feature>
<dbReference type="InterPro" id="IPR024052">
    <property type="entry name" value="Phosphopentomutase_DeoB_cap_sf"/>
</dbReference>
<evidence type="ECO:0000256" key="4">
    <source>
        <dbReference type="HAMAP-Rule" id="MF_00740"/>
    </source>
</evidence>